<gene>
    <name evidence="1" type="ORF">BpHYR1_036309</name>
</gene>
<comment type="caution">
    <text evidence="1">The sequence shown here is derived from an EMBL/GenBank/DDBJ whole genome shotgun (WGS) entry which is preliminary data.</text>
</comment>
<sequence length="107" mass="12559">MINHTSVCDGFRDLYFGQRSSWSILCRLFLVCGRNCSLWSWYRRPFCTYHLLDLSDSLGYLSKFGNKFKYPVERKELCLVCGTRNVMCLISELLRQSARLSAYHSLL</sequence>
<reference evidence="1 2" key="1">
    <citation type="journal article" date="2018" name="Sci. Rep.">
        <title>Genomic signatures of local adaptation to the degree of environmental predictability in rotifers.</title>
        <authorList>
            <person name="Franch-Gras L."/>
            <person name="Hahn C."/>
            <person name="Garcia-Roger E.M."/>
            <person name="Carmona M.J."/>
            <person name="Serra M."/>
            <person name="Gomez A."/>
        </authorList>
    </citation>
    <scope>NUCLEOTIDE SEQUENCE [LARGE SCALE GENOMIC DNA]</scope>
    <source>
        <strain evidence="1">HYR1</strain>
    </source>
</reference>
<name>A0A3M7SLD3_BRAPC</name>
<evidence type="ECO:0000313" key="1">
    <source>
        <dbReference type="EMBL" id="RNA36583.1"/>
    </source>
</evidence>
<accession>A0A3M7SLD3</accession>
<keyword evidence="2" id="KW-1185">Reference proteome</keyword>
<dbReference type="Proteomes" id="UP000276133">
    <property type="component" value="Unassembled WGS sequence"/>
</dbReference>
<dbReference type="AlphaFoldDB" id="A0A3M7SLD3"/>
<proteinExistence type="predicted"/>
<dbReference type="EMBL" id="REGN01001161">
    <property type="protein sequence ID" value="RNA36583.1"/>
    <property type="molecule type" value="Genomic_DNA"/>
</dbReference>
<organism evidence="1 2">
    <name type="scientific">Brachionus plicatilis</name>
    <name type="common">Marine rotifer</name>
    <name type="synonym">Brachionus muelleri</name>
    <dbReference type="NCBI Taxonomy" id="10195"/>
    <lineage>
        <taxon>Eukaryota</taxon>
        <taxon>Metazoa</taxon>
        <taxon>Spiralia</taxon>
        <taxon>Gnathifera</taxon>
        <taxon>Rotifera</taxon>
        <taxon>Eurotatoria</taxon>
        <taxon>Monogononta</taxon>
        <taxon>Pseudotrocha</taxon>
        <taxon>Ploima</taxon>
        <taxon>Brachionidae</taxon>
        <taxon>Brachionus</taxon>
    </lineage>
</organism>
<protein>
    <submittedName>
        <fullName evidence="1">Uncharacterized protein</fullName>
    </submittedName>
</protein>
<evidence type="ECO:0000313" key="2">
    <source>
        <dbReference type="Proteomes" id="UP000276133"/>
    </source>
</evidence>